<comment type="caution">
    <text evidence="9">The sequence shown here is derived from an EMBL/GenBank/DDBJ whole genome shotgun (WGS) entry which is preliminary data.</text>
</comment>
<evidence type="ECO:0000256" key="4">
    <source>
        <dbReference type="ARBA" id="ARBA00022801"/>
    </source>
</evidence>
<dbReference type="GO" id="GO:0006508">
    <property type="term" value="P:proteolysis"/>
    <property type="evidence" value="ECO:0007669"/>
    <property type="project" value="UniProtKB-KW"/>
</dbReference>
<dbReference type="Pfam" id="PF01694">
    <property type="entry name" value="Rhomboid"/>
    <property type="match status" value="2"/>
</dbReference>
<dbReference type="InterPro" id="IPR050925">
    <property type="entry name" value="Rhomboid_protease_S54"/>
</dbReference>
<evidence type="ECO:0000313" key="9">
    <source>
        <dbReference type="EMBL" id="TGD82947.1"/>
    </source>
</evidence>
<protein>
    <submittedName>
        <fullName evidence="9">Rhomboid family intramembrane serine protease</fullName>
    </submittedName>
</protein>
<feature type="transmembrane region" description="Helical" evidence="7">
    <location>
        <begin position="82"/>
        <end position="100"/>
    </location>
</feature>
<feature type="transmembrane region" description="Helical" evidence="7">
    <location>
        <begin position="12"/>
        <end position="34"/>
    </location>
</feature>
<accession>A0A4Z0MUL2</accession>
<evidence type="ECO:0000256" key="5">
    <source>
        <dbReference type="ARBA" id="ARBA00022989"/>
    </source>
</evidence>
<evidence type="ECO:0000259" key="8">
    <source>
        <dbReference type="Pfam" id="PF01694"/>
    </source>
</evidence>
<dbReference type="InterPro" id="IPR022764">
    <property type="entry name" value="Peptidase_S54_rhomboid_dom"/>
</dbReference>
<dbReference type="Proteomes" id="UP000298284">
    <property type="component" value="Unassembled WGS sequence"/>
</dbReference>
<name>A0A4Z0MUL2_9BACT</name>
<dbReference type="RefSeq" id="WP_135529103.1">
    <property type="nucleotide sequence ID" value="NZ_SRKZ01000001.1"/>
</dbReference>
<feature type="domain" description="Peptidase S54 rhomboid" evidence="8">
    <location>
        <begin position="42"/>
        <end position="99"/>
    </location>
</feature>
<keyword evidence="10" id="KW-1185">Reference proteome</keyword>
<feature type="transmembrane region" description="Helical" evidence="7">
    <location>
        <begin position="171"/>
        <end position="193"/>
    </location>
</feature>
<keyword evidence="9" id="KW-0645">Protease</keyword>
<reference evidence="9 10" key="1">
    <citation type="submission" date="2019-04" db="EMBL/GenBank/DDBJ databases">
        <authorList>
            <person name="Feng G."/>
            <person name="Zhang J."/>
            <person name="Zhu H."/>
        </authorList>
    </citation>
    <scope>NUCLEOTIDE SEQUENCE [LARGE SCALE GENOMIC DNA]</scope>
    <source>
        <strain evidence="9 10">JCM 19491</strain>
    </source>
</reference>
<dbReference type="Gene3D" id="1.20.1540.10">
    <property type="entry name" value="Rhomboid-like"/>
    <property type="match status" value="1"/>
</dbReference>
<comment type="similarity">
    <text evidence="2">Belongs to the peptidase S54 family.</text>
</comment>
<dbReference type="EMBL" id="SRKZ01000001">
    <property type="protein sequence ID" value="TGD82947.1"/>
    <property type="molecule type" value="Genomic_DNA"/>
</dbReference>
<dbReference type="PANTHER" id="PTHR43731">
    <property type="entry name" value="RHOMBOID PROTEASE"/>
    <property type="match status" value="1"/>
</dbReference>
<feature type="transmembrane region" description="Helical" evidence="7">
    <location>
        <begin position="46"/>
        <end position="70"/>
    </location>
</feature>
<dbReference type="GO" id="GO:0016020">
    <property type="term" value="C:membrane"/>
    <property type="evidence" value="ECO:0007669"/>
    <property type="project" value="UniProtKB-SubCell"/>
</dbReference>
<keyword evidence="5 7" id="KW-1133">Transmembrane helix</keyword>
<evidence type="ECO:0000313" key="10">
    <source>
        <dbReference type="Proteomes" id="UP000298284"/>
    </source>
</evidence>
<keyword evidence="4" id="KW-0378">Hydrolase</keyword>
<dbReference type="InterPro" id="IPR035952">
    <property type="entry name" value="Rhomboid-like_sf"/>
</dbReference>
<sequence>MFQLTPMVRNLLIANVVVFFVAMQVTPLGFLALYPIGSPLFQPWQFLTYMFMHANLGHIFSNMLGLVVFGPMLEQRWGANRLLTYWLICGLGAGVLYNGLRTYEVKQMRHDIEAFRAEPTDVNLMDFVDHNASDYRDQYAVVARQLHATPDDPGLIKSALDSMEYMYERSLSGPMVGASGALFGIMIAFAFYFPNTPLIIFPLPVPIKAKYLVFLYGLYEFYQGVHRAPGDNVAHFAHLGGLLVGLVVLLIWQRNRNRMY</sequence>
<evidence type="ECO:0000256" key="6">
    <source>
        <dbReference type="ARBA" id="ARBA00023136"/>
    </source>
</evidence>
<dbReference type="AlphaFoldDB" id="A0A4Z0MUL2"/>
<dbReference type="OrthoDB" id="9807874at2"/>
<keyword evidence="6 7" id="KW-0472">Membrane</keyword>
<feature type="domain" description="Peptidase S54 rhomboid" evidence="8">
    <location>
        <begin position="166"/>
        <end position="251"/>
    </location>
</feature>
<evidence type="ECO:0000256" key="1">
    <source>
        <dbReference type="ARBA" id="ARBA00004141"/>
    </source>
</evidence>
<keyword evidence="3 7" id="KW-0812">Transmembrane</keyword>
<dbReference type="PANTHER" id="PTHR43731:SF14">
    <property type="entry name" value="PRESENILIN-ASSOCIATED RHOMBOID-LIKE PROTEIN, MITOCHONDRIAL"/>
    <property type="match status" value="1"/>
</dbReference>
<organism evidence="9 10">
    <name type="scientific">Hymenobacter wooponensis</name>
    <dbReference type="NCBI Taxonomy" id="1525360"/>
    <lineage>
        <taxon>Bacteria</taxon>
        <taxon>Pseudomonadati</taxon>
        <taxon>Bacteroidota</taxon>
        <taxon>Cytophagia</taxon>
        <taxon>Cytophagales</taxon>
        <taxon>Hymenobacteraceae</taxon>
        <taxon>Hymenobacter</taxon>
    </lineage>
</organism>
<evidence type="ECO:0000256" key="2">
    <source>
        <dbReference type="ARBA" id="ARBA00009045"/>
    </source>
</evidence>
<evidence type="ECO:0000256" key="3">
    <source>
        <dbReference type="ARBA" id="ARBA00022692"/>
    </source>
</evidence>
<proteinExistence type="inferred from homology"/>
<feature type="transmembrane region" description="Helical" evidence="7">
    <location>
        <begin position="233"/>
        <end position="252"/>
    </location>
</feature>
<evidence type="ECO:0000256" key="7">
    <source>
        <dbReference type="SAM" id="Phobius"/>
    </source>
</evidence>
<dbReference type="GO" id="GO:0004252">
    <property type="term" value="F:serine-type endopeptidase activity"/>
    <property type="evidence" value="ECO:0007669"/>
    <property type="project" value="InterPro"/>
</dbReference>
<comment type="subcellular location">
    <subcellularLocation>
        <location evidence="1">Membrane</location>
        <topology evidence="1">Multi-pass membrane protein</topology>
    </subcellularLocation>
</comment>
<gene>
    <name evidence="9" type="ORF">EU557_03975</name>
</gene>
<dbReference type="SUPFAM" id="SSF144091">
    <property type="entry name" value="Rhomboid-like"/>
    <property type="match status" value="1"/>
</dbReference>